<evidence type="ECO:0000313" key="15">
    <source>
        <dbReference type="Proteomes" id="UP000027586"/>
    </source>
</evidence>
<evidence type="ECO:0000259" key="13">
    <source>
        <dbReference type="PROSITE" id="PS51195"/>
    </source>
</evidence>
<dbReference type="STRING" id="1263082.A0A068S8G3"/>
<feature type="region of interest" description="Disordered" evidence="10">
    <location>
        <begin position="745"/>
        <end position="776"/>
    </location>
</feature>
<evidence type="ECO:0000256" key="4">
    <source>
        <dbReference type="ARBA" id="ARBA00022806"/>
    </source>
</evidence>
<dbReference type="InterPro" id="IPR000629">
    <property type="entry name" value="RNA-helicase_DEAD-box_CS"/>
</dbReference>
<dbReference type="PROSITE" id="PS51192">
    <property type="entry name" value="HELICASE_ATP_BIND_1"/>
    <property type="match status" value="1"/>
</dbReference>
<dbReference type="PANTHER" id="PTHR47959:SF1">
    <property type="entry name" value="ATP-DEPENDENT RNA HELICASE DBPA"/>
    <property type="match status" value="1"/>
</dbReference>
<dbReference type="OrthoDB" id="4310724at2759"/>
<comment type="catalytic activity">
    <reaction evidence="7">
        <text>ATP + H2O = ADP + phosphate + H(+)</text>
        <dbReference type="Rhea" id="RHEA:13065"/>
        <dbReference type="ChEBI" id="CHEBI:15377"/>
        <dbReference type="ChEBI" id="CHEBI:15378"/>
        <dbReference type="ChEBI" id="CHEBI:30616"/>
        <dbReference type="ChEBI" id="CHEBI:43474"/>
        <dbReference type="ChEBI" id="CHEBI:456216"/>
        <dbReference type="EC" id="3.6.4.13"/>
    </reaction>
</comment>
<dbReference type="Pfam" id="PF00271">
    <property type="entry name" value="Helicase_C"/>
    <property type="match status" value="1"/>
</dbReference>
<name>A0A068S8G3_9FUNG</name>
<gene>
    <name evidence="14" type="ORF">LCOR_09166.1</name>
</gene>
<dbReference type="SMART" id="SM00490">
    <property type="entry name" value="HELICc"/>
    <property type="match status" value="1"/>
</dbReference>
<keyword evidence="2 9" id="KW-0547">Nucleotide-binding</keyword>
<evidence type="ECO:0000259" key="11">
    <source>
        <dbReference type="PROSITE" id="PS51192"/>
    </source>
</evidence>
<evidence type="ECO:0000256" key="8">
    <source>
        <dbReference type="PROSITE-ProRule" id="PRU00552"/>
    </source>
</evidence>
<dbReference type="InterPro" id="IPR050079">
    <property type="entry name" value="DEAD_box_RNA_helicase"/>
</dbReference>
<feature type="compositionally biased region" description="Basic residues" evidence="10">
    <location>
        <begin position="7"/>
        <end position="29"/>
    </location>
</feature>
<feature type="domain" description="DEAD-box RNA helicase Q" evidence="13">
    <location>
        <begin position="217"/>
        <end position="245"/>
    </location>
</feature>
<feature type="short sequence motif" description="Q motif" evidence="8">
    <location>
        <begin position="217"/>
        <end position="245"/>
    </location>
</feature>
<dbReference type="Gene3D" id="3.40.50.300">
    <property type="entry name" value="P-loop containing nucleotide triphosphate hydrolases"/>
    <property type="match status" value="2"/>
</dbReference>
<keyword evidence="3 9" id="KW-0378">Hydrolase</keyword>
<dbReference type="InterPro" id="IPR001650">
    <property type="entry name" value="Helicase_C-like"/>
</dbReference>
<dbReference type="InterPro" id="IPR014001">
    <property type="entry name" value="Helicase_ATP-bd"/>
</dbReference>
<feature type="region of interest" description="Disordered" evidence="10">
    <location>
        <begin position="86"/>
        <end position="114"/>
    </location>
</feature>
<feature type="compositionally biased region" description="Acidic residues" evidence="10">
    <location>
        <begin position="165"/>
        <end position="202"/>
    </location>
</feature>
<dbReference type="EC" id="3.6.4.13" evidence="1"/>
<dbReference type="VEuPathDB" id="FungiDB:LCOR_09166.1"/>
<sequence length="776" mass="87970">MPAKVKNSTKKQGQKRQRSKQKNNSKRRKLDVDYEELGDIDSWDWNEVSTSTTPMAGDLGGFLCLEEIDDVAVDYEGDDQTGRVAKFKRIKKEDRKPGKPAKPNEPMDISEMKDYYDLDTFDDKLAEKAAKKDKKKKKEQPQNEGSYLHSPIGTALTLLFADNDEEEDDVDEGQMAEEEEHEEEEEQEASSEDEASDAEDQDESKPDDEVPQDVDVSAWESFQLAEPIMNALKYHKFTQPTPIQEKTLGLALKGRHIVGAAETGSGKTLAFSMPIVQHILENGDTDDSRLYGLILTPTRELAMQVKDHIVNIAKFSKIKVAAIVGGMSIDKQQRLLKNQPNIIVATPGRLWEIFSGEPTYMDMLKHIKFLVLDEADRMLEKGRFEELTNILDVLSDKKQFTTDWPEEADDGKVKSMKRHNAEHQTFVFTATLGTDLRFHKSKKQKAKAKQPGSMQDLVERLNLVGKNPAIVDITTEKAVASRLVEAKIDCVKEEKDLYVYYFVTRYPGRTIIFVNSIDAIRRLIPVFKLLNIDVLGLHAQMQQRQRLKNLDRFKASDKAVLVASDIAARGLDIPSVDHVIHYQIPRSGEIYVHRSGRTARANHEGVSLQLCGPEEIKLYTKLCHTLRKGEQYPDFPVDMGILNEMKKRVKLAAEIDKLEHQEQKRHHEDNWLRNMAAEMDVDYEEDNSKHQKSSKTDNTIRSKKAQLKQLLTKPMLPFGVSKKYITGGLIEGLADRIIENNKGKNKLLPTQASTKALEDIRSRGGGRGSKSKSNSK</sequence>
<proteinExistence type="inferred from homology"/>
<feature type="domain" description="Helicase ATP-binding" evidence="11">
    <location>
        <begin position="248"/>
        <end position="450"/>
    </location>
</feature>
<organism evidence="14 15">
    <name type="scientific">Lichtheimia corymbifera JMRC:FSU:9682</name>
    <dbReference type="NCBI Taxonomy" id="1263082"/>
    <lineage>
        <taxon>Eukaryota</taxon>
        <taxon>Fungi</taxon>
        <taxon>Fungi incertae sedis</taxon>
        <taxon>Mucoromycota</taxon>
        <taxon>Mucoromycotina</taxon>
        <taxon>Mucoromycetes</taxon>
        <taxon>Mucorales</taxon>
        <taxon>Lichtheimiaceae</taxon>
        <taxon>Lichtheimia</taxon>
    </lineage>
</organism>
<comment type="caution">
    <text evidence="14">The sequence shown here is derived from an EMBL/GenBank/DDBJ whole genome shotgun (WGS) entry which is preliminary data.</text>
</comment>
<dbReference type="GO" id="GO:0003723">
    <property type="term" value="F:RNA binding"/>
    <property type="evidence" value="ECO:0007669"/>
    <property type="project" value="UniProtKB-KW"/>
</dbReference>
<dbReference type="PROSITE" id="PS51194">
    <property type="entry name" value="HELICASE_CTER"/>
    <property type="match status" value="1"/>
</dbReference>
<dbReference type="PANTHER" id="PTHR47959">
    <property type="entry name" value="ATP-DEPENDENT RNA HELICASE RHLE-RELATED"/>
    <property type="match status" value="1"/>
</dbReference>
<dbReference type="PROSITE" id="PS00039">
    <property type="entry name" value="DEAD_ATP_HELICASE"/>
    <property type="match status" value="1"/>
</dbReference>
<feature type="region of interest" description="Disordered" evidence="10">
    <location>
        <begin position="165"/>
        <end position="211"/>
    </location>
</feature>
<dbReference type="Pfam" id="PF00270">
    <property type="entry name" value="DEAD"/>
    <property type="match status" value="1"/>
</dbReference>
<reference evidence="14" key="1">
    <citation type="submission" date="2013-08" db="EMBL/GenBank/DDBJ databases">
        <title>Gene expansion shapes genome architecture in the human pathogen Lichtheimia corymbifera: an evolutionary genomics analysis in the ancient terrestrial Mucorales (Mucoromycotina).</title>
        <authorList>
            <person name="Schwartze V.U."/>
            <person name="Winter S."/>
            <person name="Shelest E."/>
            <person name="Marcet-Houben M."/>
            <person name="Horn F."/>
            <person name="Wehner S."/>
            <person name="Hoffmann K."/>
            <person name="Riege K."/>
            <person name="Sammeth M."/>
            <person name="Nowrousian M."/>
            <person name="Valiante V."/>
            <person name="Linde J."/>
            <person name="Jacobsen I.D."/>
            <person name="Marz M."/>
            <person name="Brakhage A.A."/>
            <person name="Gabaldon T."/>
            <person name="Bocker S."/>
            <person name="Voigt K."/>
        </authorList>
    </citation>
    <scope>NUCLEOTIDE SEQUENCE [LARGE SCALE GENOMIC DNA]</scope>
    <source>
        <strain evidence="14">FSU 9682</strain>
    </source>
</reference>
<protein>
    <recommendedName>
        <fullName evidence="1">RNA helicase</fullName>
        <ecNumber evidence="1">3.6.4.13</ecNumber>
    </recommendedName>
</protein>
<dbReference type="CDD" id="cd18787">
    <property type="entry name" value="SF2_C_DEAD"/>
    <property type="match status" value="1"/>
</dbReference>
<evidence type="ECO:0000256" key="10">
    <source>
        <dbReference type="SAM" id="MobiDB-lite"/>
    </source>
</evidence>
<keyword evidence="4 9" id="KW-0347">Helicase</keyword>
<dbReference type="PROSITE" id="PS51195">
    <property type="entry name" value="Q_MOTIF"/>
    <property type="match status" value="1"/>
</dbReference>
<dbReference type="SUPFAM" id="SSF52540">
    <property type="entry name" value="P-loop containing nucleoside triphosphate hydrolases"/>
    <property type="match status" value="1"/>
</dbReference>
<evidence type="ECO:0000256" key="3">
    <source>
        <dbReference type="ARBA" id="ARBA00022801"/>
    </source>
</evidence>
<dbReference type="GO" id="GO:0016787">
    <property type="term" value="F:hydrolase activity"/>
    <property type="evidence" value="ECO:0007669"/>
    <property type="project" value="UniProtKB-KW"/>
</dbReference>
<keyword evidence="6" id="KW-0694">RNA-binding</keyword>
<evidence type="ECO:0000256" key="7">
    <source>
        <dbReference type="ARBA" id="ARBA00047984"/>
    </source>
</evidence>
<evidence type="ECO:0000313" key="14">
    <source>
        <dbReference type="EMBL" id="CDH58300.1"/>
    </source>
</evidence>
<evidence type="ECO:0000256" key="1">
    <source>
        <dbReference type="ARBA" id="ARBA00012552"/>
    </source>
</evidence>
<dbReference type="GO" id="GO:0005829">
    <property type="term" value="C:cytosol"/>
    <property type="evidence" value="ECO:0007669"/>
    <property type="project" value="TreeGrafter"/>
</dbReference>
<evidence type="ECO:0000256" key="9">
    <source>
        <dbReference type="RuleBase" id="RU000492"/>
    </source>
</evidence>
<dbReference type="Proteomes" id="UP000027586">
    <property type="component" value="Unassembled WGS sequence"/>
</dbReference>
<dbReference type="InterPro" id="IPR011545">
    <property type="entry name" value="DEAD/DEAH_box_helicase_dom"/>
</dbReference>
<feature type="compositionally biased region" description="Basic and acidic residues" evidence="10">
    <location>
        <begin position="686"/>
        <end position="700"/>
    </location>
</feature>
<feature type="region of interest" description="Disordered" evidence="10">
    <location>
        <begin position="1"/>
        <end position="31"/>
    </location>
</feature>
<dbReference type="GO" id="GO:0005524">
    <property type="term" value="F:ATP binding"/>
    <property type="evidence" value="ECO:0007669"/>
    <property type="project" value="UniProtKB-KW"/>
</dbReference>
<keyword evidence="5 9" id="KW-0067">ATP-binding</keyword>
<dbReference type="SMART" id="SM00487">
    <property type="entry name" value="DEXDc"/>
    <property type="match status" value="1"/>
</dbReference>
<evidence type="ECO:0000256" key="2">
    <source>
        <dbReference type="ARBA" id="ARBA00022741"/>
    </source>
</evidence>
<feature type="region of interest" description="Disordered" evidence="10">
    <location>
        <begin position="127"/>
        <end position="153"/>
    </location>
</feature>
<dbReference type="EMBL" id="CBTN010000055">
    <property type="protein sequence ID" value="CDH58300.1"/>
    <property type="molecule type" value="Genomic_DNA"/>
</dbReference>
<accession>A0A068S8G3</accession>
<dbReference type="InterPro" id="IPR027417">
    <property type="entry name" value="P-loop_NTPase"/>
</dbReference>
<evidence type="ECO:0000256" key="5">
    <source>
        <dbReference type="ARBA" id="ARBA00022840"/>
    </source>
</evidence>
<evidence type="ECO:0000256" key="6">
    <source>
        <dbReference type="ARBA" id="ARBA00022884"/>
    </source>
</evidence>
<evidence type="ECO:0000259" key="12">
    <source>
        <dbReference type="PROSITE" id="PS51194"/>
    </source>
</evidence>
<dbReference type="AlphaFoldDB" id="A0A068S8G3"/>
<comment type="similarity">
    <text evidence="9">Belongs to the DEAD box helicase family.</text>
</comment>
<feature type="domain" description="Helicase C-terminal" evidence="12">
    <location>
        <begin position="496"/>
        <end position="643"/>
    </location>
</feature>
<dbReference type="InterPro" id="IPR014014">
    <property type="entry name" value="RNA_helicase_DEAD_Q_motif"/>
</dbReference>
<keyword evidence="15" id="KW-1185">Reference proteome</keyword>
<dbReference type="GO" id="GO:0003724">
    <property type="term" value="F:RNA helicase activity"/>
    <property type="evidence" value="ECO:0007669"/>
    <property type="project" value="UniProtKB-EC"/>
</dbReference>
<feature type="region of interest" description="Disordered" evidence="10">
    <location>
        <begin position="682"/>
        <end position="701"/>
    </location>
</feature>